<feature type="region of interest" description="Disordered" evidence="1">
    <location>
        <begin position="121"/>
        <end position="164"/>
    </location>
</feature>
<organism evidence="2 3">
    <name type="scientific">Laccaria amethystina LaAM-08-1</name>
    <dbReference type="NCBI Taxonomy" id="1095629"/>
    <lineage>
        <taxon>Eukaryota</taxon>
        <taxon>Fungi</taxon>
        <taxon>Dikarya</taxon>
        <taxon>Basidiomycota</taxon>
        <taxon>Agaricomycotina</taxon>
        <taxon>Agaricomycetes</taxon>
        <taxon>Agaricomycetidae</taxon>
        <taxon>Agaricales</taxon>
        <taxon>Agaricineae</taxon>
        <taxon>Hydnangiaceae</taxon>
        <taxon>Laccaria</taxon>
    </lineage>
</organism>
<protein>
    <submittedName>
        <fullName evidence="2">Uncharacterized protein</fullName>
    </submittedName>
</protein>
<feature type="region of interest" description="Disordered" evidence="1">
    <location>
        <begin position="195"/>
        <end position="229"/>
    </location>
</feature>
<proteinExistence type="predicted"/>
<evidence type="ECO:0000313" key="3">
    <source>
        <dbReference type="Proteomes" id="UP000054477"/>
    </source>
</evidence>
<dbReference type="OrthoDB" id="2968941at2759"/>
<gene>
    <name evidence="2" type="ORF">K443DRAFT_6334</name>
</gene>
<feature type="compositionally biased region" description="Polar residues" evidence="1">
    <location>
        <begin position="255"/>
        <end position="267"/>
    </location>
</feature>
<feature type="region of interest" description="Disordered" evidence="1">
    <location>
        <begin position="243"/>
        <end position="276"/>
    </location>
</feature>
<feature type="region of interest" description="Disordered" evidence="1">
    <location>
        <begin position="28"/>
        <end position="51"/>
    </location>
</feature>
<reference evidence="2 3" key="1">
    <citation type="submission" date="2014-04" db="EMBL/GenBank/DDBJ databases">
        <authorList>
            <consortium name="DOE Joint Genome Institute"/>
            <person name="Kuo A."/>
            <person name="Kohler A."/>
            <person name="Nagy L.G."/>
            <person name="Floudas D."/>
            <person name="Copeland A."/>
            <person name="Barry K.W."/>
            <person name="Cichocki N."/>
            <person name="Veneault-Fourrey C."/>
            <person name="LaButti K."/>
            <person name="Lindquist E.A."/>
            <person name="Lipzen A."/>
            <person name="Lundell T."/>
            <person name="Morin E."/>
            <person name="Murat C."/>
            <person name="Sun H."/>
            <person name="Tunlid A."/>
            <person name="Henrissat B."/>
            <person name="Grigoriev I.V."/>
            <person name="Hibbett D.S."/>
            <person name="Martin F."/>
            <person name="Nordberg H.P."/>
            <person name="Cantor M.N."/>
            <person name="Hua S.X."/>
        </authorList>
    </citation>
    <scope>NUCLEOTIDE SEQUENCE [LARGE SCALE GENOMIC DNA]</scope>
    <source>
        <strain evidence="2 3">LaAM-08-1</strain>
    </source>
</reference>
<dbReference type="EMBL" id="KN838596">
    <property type="protein sequence ID" value="KIK02159.1"/>
    <property type="molecule type" value="Genomic_DNA"/>
</dbReference>
<reference evidence="3" key="2">
    <citation type="submission" date="2015-01" db="EMBL/GenBank/DDBJ databases">
        <title>Evolutionary Origins and Diversification of the Mycorrhizal Mutualists.</title>
        <authorList>
            <consortium name="DOE Joint Genome Institute"/>
            <consortium name="Mycorrhizal Genomics Consortium"/>
            <person name="Kohler A."/>
            <person name="Kuo A."/>
            <person name="Nagy L.G."/>
            <person name="Floudas D."/>
            <person name="Copeland A."/>
            <person name="Barry K.W."/>
            <person name="Cichocki N."/>
            <person name="Veneault-Fourrey C."/>
            <person name="LaButti K."/>
            <person name="Lindquist E.A."/>
            <person name="Lipzen A."/>
            <person name="Lundell T."/>
            <person name="Morin E."/>
            <person name="Murat C."/>
            <person name="Riley R."/>
            <person name="Ohm R."/>
            <person name="Sun H."/>
            <person name="Tunlid A."/>
            <person name="Henrissat B."/>
            <person name="Grigoriev I.V."/>
            <person name="Hibbett D.S."/>
            <person name="Martin F."/>
        </authorList>
    </citation>
    <scope>NUCLEOTIDE SEQUENCE [LARGE SCALE GENOMIC DNA]</scope>
    <source>
        <strain evidence="3">LaAM-08-1</strain>
    </source>
</reference>
<feature type="compositionally biased region" description="Basic and acidic residues" evidence="1">
    <location>
        <begin position="207"/>
        <end position="216"/>
    </location>
</feature>
<evidence type="ECO:0000256" key="1">
    <source>
        <dbReference type="SAM" id="MobiDB-lite"/>
    </source>
</evidence>
<sequence>MPFFEGAHDFNIKGGSFNDVSGNMTINDTSRRNTNYGSYNTTNRTYDNSTNDYRPATTKHIYQGPVGVVGTAETVNNGTNQDYRGTFPSPHYDKYAQRGYDYLRSRGQGSRPPYLHAQSVPAGMPHYEPQEPQYYGHPPHQPPYPYSPRGFPPGNPYGVPPQGHNPYPPGMHAMDAEHANILGEAMEELRMEGRYHSDSDGEDDDDLNPRVERMKSNEPVPLSAAGFTPATFPRVRSDLVASAPPTIAPSTASAQSVSPPMKSNNPFRSGAFTDRS</sequence>
<name>A0A0C9XKV9_9AGAR</name>
<dbReference type="HOGENOM" id="CLU_1053971_0_0_1"/>
<keyword evidence="3" id="KW-1185">Reference proteome</keyword>
<dbReference type="AlphaFoldDB" id="A0A0C9XKV9"/>
<feature type="compositionally biased region" description="Low complexity" evidence="1">
    <location>
        <begin position="243"/>
        <end position="254"/>
    </location>
</feature>
<evidence type="ECO:0000313" key="2">
    <source>
        <dbReference type="EMBL" id="KIK02159.1"/>
    </source>
</evidence>
<accession>A0A0C9XKV9</accession>
<feature type="compositionally biased region" description="Pro residues" evidence="1">
    <location>
        <begin position="139"/>
        <end position="159"/>
    </location>
</feature>
<dbReference type="Proteomes" id="UP000054477">
    <property type="component" value="Unassembled WGS sequence"/>
</dbReference>